<evidence type="ECO:0000256" key="4">
    <source>
        <dbReference type="ARBA" id="ARBA00022692"/>
    </source>
</evidence>
<feature type="repeat" description="Solcar" evidence="8">
    <location>
        <begin position="214"/>
        <end position="311"/>
    </location>
</feature>
<protein>
    <recommendedName>
        <fullName evidence="12">Mitochondrial carrier protein</fullName>
    </recommendedName>
</protein>
<evidence type="ECO:0000313" key="10">
    <source>
        <dbReference type="EMBL" id="SPQ95069.1"/>
    </source>
</evidence>
<dbReference type="GO" id="GO:0048250">
    <property type="term" value="P:iron import into the mitochondrion"/>
    <property type="evidence" value="ECO:0007669"/>
    <property type="project" value="TreeGrafter"/>
</dbReference>
<dbReference type="SUPFAM" id="SSF103506">
    <property type="entry name" value="Mitochondrial carrier"/>
    <property type="match status" value="1"/>
</dbReference>
<keyword evidence="3 9" id="KW-0813">Transport</keyword>
<evidence type="ECO:0000256" key="8">
    <source>
        <dbReference type="PROSITE-ProRule" id="PRU00282"/>
    </source>
</evidence>
<dbReference type="AlphaFoldDB" id="A0A3P3Y4F7"/>
<evidence type="ECO:0000256" key="1">
    <source>
        <dbReference type="ARBA" id="ARBA00004225"/>
    </source>
</evidence>
<comment type="similarity">
    <text evidence="2 9">Belongs to the mitochondrial carrier (TC 2.A.29) family.</text>
</comment>
<organism evidence="10 11">
    <name type="scientific">Plasmodiophora brassicae</name>
    <name type="common">Clubroot disease agent</name>
    <dbReference type="NCBI Taxonomy" id="37360"/>
    <lineage>
        <taxon>Eukaryota</taxon>
        <taxon>Sar</taxon>
        <taxon>Rhizaria</taxon>
        <taxon>Endomyxa</taxon>
        <taxon>Phytomyxea</taxon>
        <taxon>Plasmodiophorida</taxon>
        <taxon>Plasmodiophoridae</taxon>
        <taxon>Plasmodiophora</taxon>
    </lineage>
</organism>
<evidence type="ECO:0000256" key="9">
    <source>
        <dbReference type="RuleBase" id="RU000488"/>
    </source>
</evidence>
<dbReference type="Pfam" id="PF00153">
    <property type="entry name" value="Mito_carr"/>
    <property type="match status" value="3"/>
</dbReference>
<evidence type="ECO:0000256" key="2">
    <source>
        <dbReference type="ARBA" id="ARBA00006375"/>
    </source>
</evidence>
<keyword evidence="6 10" id="KW-0496">Mitochondrion</keyword>
<dbReference type="InterPro" id="IPR023395">
    <property type="entry name" value="MCP_dom_sf"/>
</dbReference>
<evidence type="ECO:0008006" key="12">
    <source>
        <dbReference type="Google" id="ProtNLM"/>
    </source>
</evidence>
<dbReference type="EMBL" id="OVEO01000003">
    <property type="protein sequence ID" value="SPQ95069.1"/>
    <property type="molecule type" value="Genomic_DNA"/>
</dbReference>
<dbReference type="PROSITE" id="PS50920">
    <property type="entry name" value="SOLCAR"/>
    <property type="match status" value="3"/>
</dbReference>
<dbReference type="Gene3D" id="1.50.40.10">
    <property type="entry name" value="Mitochondrial carrier domain"/>
    <property type="match status" value="1"/>
</dbReference>
<dbReference type="GO" id="GO:0031966">
    <property type="term" value="C:mitochondrial membrane"/>
    <property type="evidence" value="ECO:0007669"/>
    <property type="project" value="UniProtKB-SubCell"/>
</dbReference>
<evidence type="ECO:0000256" key="3">
    <source>
        <dbReference type="ARBA" id="ARBA00022448"/>
    </source>
</evidence>
<keyword evidence="4 8" id="KW-0812">Transmembrane</keyword>
<gene>
    <name evidence="10" type="ORF">PLBR_LOCUS2284</name>
</gene>
<accession>A0A3P3Y4F7</accession>
<evidence type="ECO:0000256" key="5">
    <source>
        <dbReference type="ARBA" id="ARBA00022989"/>
    </source>
</evidence>
<dbReference type="GO" id="GO:0015093">
    <property type="term" value="F:ferrous iron transmembrane transporter activity"/>
    <property type="evidence" value="ECO:0007669"/>
    <property type="project" value="TreeGrafter"/>
</dbReference>
<dbReference type="InterPro" id="IPR018108">
    <property type="entry name" value="MCP_transmembrane"/>
</dbReference>
<proteinExistence type="inferred from homology"/>
<dbReference type="Proteomes" id="UP000290189">
    <property type="component" value="Unassembled WGS sequence"/>
</dbReference>
<name>A0A3P3Y4F7_PLABS</name>
<sequence>MTSYASRDVTRAVCAAPVAAATWTRHTGRRSLACESVLVGAGYLRRGRSGNAPAAESPVDSVRASAVRWAQAMPTQQQQQQQQAQGDRATAGLGACFDRAASEMAGESIDDVCWRHMDLRRYLVFNTVFILAHDSVLHPFEVIKVRQQHYRGTGMPLDAWTSARVLLKREGVQGLFRGLMPSTVGNLPGQLIYFGVYEYLKQMLMNADADTTLSKGGVGVIAGFAADTISMVAHTPAEVVSVRMMVSTVKLDYAGANGGARVVVPNARTVFRDVWRSDGIPGLYRGLIGSIASHAPTSAAWFGTYELTKSVLHDERRGTPPLTTFLISGAMAGAASVIVSNPLDVAKTRVQSADLGKPSAGFWTVLYRIVFREGLPGMTKGIGPRMLMQVPGSALTFASYEIVKKLSIKGNSDSIQ</sequence>
<feature type="repeat" description="Solcar" evidence="8">
    <location>
        <begin position="320"/>
        <end position="406"/>
    </location>
</feature>
<evidence type="ECO:0000313" key="11">
    <source>
        <dbReference type="Proteomes" id="UP000290189"/>
    </source>
</evidence>
<evidence type="ECO:0000256" key="6">
    <source>
        <dbReference type="ARBA" id="ARBA00023128"/>
    </source>
</evidence>
<feature type="repeat" description="Solcar" evidence="8">
    <location>
        <begin position="120"/>
        <end position="203"/>
    </location>
</feature>
<keyword evidence="7 8" id="KW-0472">Membrane</keyword>
<reference evidence="10 11" key="1">
    <citation type="submission" date="2018-03" db="EMBL/GenBank/DDBJ databases">
        <authorList>
            <person name="Fogelqvist J."/>
        </authorList>
    </citation>
    <scope>NUCLEOTIDE SEQUENCE [LARGE SCALE GENOMIC DNA]</scope>
</reference>
<dbReference type="PANTHER" id="PTHR45758">
    <property type="entry name" value="MITOFERRIN-1-RELATED"/>
    <property type="match status" value="1"/>
</dbReference>
<evidence type="ECO:0000256" key="7">
    <source>
        <dbReference type="ARBA" id="ARBA00023136"/>
    </source>
</evidence>
<comment type="subcellular location">
    <subcellularLocation>
        <location evidence="1">Mitochondrion membrane</location>
        <topology evidence="1">Multi-pass membrane protein</topology>
    </subcellularLocation>
</comment>
<keyword evidence="5" id="KW-1133">Transmembrane helix</keyword>
<geneLocation type="mitochondrion" evidence="10"/>